<dbReference type="EMBL" id="KV878127">
    <property type="protein sequence ID" value="OJI99705.1"/>
    <property type="molecule type" value="Genomic_DNA"/>
</dbReference>
<dbReference type="Pfam" id="PF00096">
    <property type="entry name" value="zf-C2H2"/>
    <property type="match status" value="1"/>
</dbReference>
<evidence type="ECO:0000313" key="4">
    <source>
        <dbReference type="EMBL" id="OJI99705.1"/>
    </source>
</evidence>
<evidence type="ECO:0000256" key="1">
    <source>
        <dbReference type="PROSITE-ProRule" id="PRU00042"/>
    </source>
</evidence>
<evidence type="ECO:0000256" key="2">
    <source>
        <dbReference type="SAM" id="MobiDB-lite"/>
    </source>
</evidence>
<dbReference type="InterPro" id="IPR036236">
    <property type="entry name" value="Znf_C2H2_sf"/>
</dbReference>
<dbReference type="SMART" id="SM00355">
    <property type="entry name" value="ZnF_C2H2"/>
    <property type="match status" value="2"/>
</dbReference>
<dbReference type="GO" id="GO:0008270">
    <property type="term" value="F:zinc ion binding"/>
    <property type="evidence" value="ECO:0007669"/>
    <property type="project" value="UniProtKB-KW"/>
</dbReference>
<dbReference type="AlphaFoldDB" id="A0A1L9PE22"/>
<protein>
    <recommendedName>
        <fullName evidence="3">C2H2-type domain-containing protein</fullName>
    </recommendedName>
</protein>
<organism evidence="4 5">
    <name type="scientific">Aspergillus versicolor CBS 583.65</name>
    <dbReference type="NCBI Taxonomy" id="1036611"/>
    <lineage>
        <taxon>Eukaryota</taxon>
        <taxon>Fungi</taxon>
        <taxon>Dikarya</taxon>
        <taxon>Ascomycota</taxon>
        <taxon>Pezizomycotina</taxon>
        <taxon>Eurotiomycetes</taxon>
        <taxon>Eurotiomycetidae</taxon>
        <taxon>Eurotiales</taxon>
        <taxon>Aspergillaceae</taxon>
        <taxon>Aspergillus</taxon>
        <taxon>Aspergillus subgen. Nidulantes</taxon>
    </lineage>
</organism>
<dbReference type="SUPFAM" id="SSF57667">
    <property type="entry name" value="beta-beta-alpha zinc fingers"/>
    <property type="match status" value="1"/>
</dbReference>
<dbReference type="Gene3D" id="3.30.160.60">
    <property type="entry name" value="Classic Zinc Finger"/>
    <property type="match status" value="1"/>
</dbReference>
<dbReference type="InterPro" id="IPR013087">
    <property type="entry name" value="Znf_C2H2_type"/>
</dbReference>
<proteinExistence type="predicted"/>
<gene>
    <name evidence="4" type="ORF">ASPVEDRAFT_70037</name>
</gene>
<dbReference type="GeneID" id="63731565"/>
<keyword evidence="5" id="KW-1185">Reference proteome</keyword>
<keyword evidence="1" id="KW-0479">Metal-binding</keyword>
<dbReference type="PROSITE" id="PS00028">
    <property type="entry name" value="ZINC_FINGER_C2H2_1"/>
    <property type="match status" value="1"/>
</dbReference>
<reference evidence="5" key="1">
    <citation type="journal article" date="2017" name="Genome Biol.">
        <title>Comparative genomics reveals high biological diversity and specific adaptations in the industrially and medically important fungal genus Aspergillus.</title>
        <authorList>
            <person name="de Vries R.P."/>
            <person name="Riley R."/>
            <person name="Wiebenga A."/>
            <person name="Aguilar-Osorio G."/>
            <person name="Amillis S."/>
            <person name="Uchima C.A."/>
            <person name="Anderluh G."/>
            <person name="Asadollahi M."/>
            <person name="Askin M."/>
            <person name="Barry K."/>
            <person name="Battaglia E."/>
            <person name="Bayram O."/>
            <person name="Benocci T."/>
            <person name="Braus-Stromeyer S.A."/>
            <person name="Caldana C."/>
            <person name="Canovas D."/>
            <person name="Cerqueira G.C."/>
            <person name="Chen F."/>
            <person name="Chen W."/>
            <person name="Choi C."/>
            <person name="Clum A."/>
            <person name="Dos Santos R.A."/>
            <person name="Damasio A.R."/>
            <person name="Diallinas G."/>
            <person name="Emri T."/>
            <person name="Fekete E."/>
            <person name="Flipphi M."/>
            <person name="Freyberg S."/>
            <person name="Gallo A."/>
            <person name="Gournas C."/>
            <person name="Habgood R."/>
            <person name="Hainaut M."/>
            <person name="Harispe M.L."/>
            <person name="Henrissat B."/>
            <person name="Hilden K.S."/>
            <person name="Hope R."/>
            <person name="Hossain A."/>
            <person name="Karabika E."/>
            <person name="Karaffa L."/>
            <person name="Karanyi Z."/>
            <person name="Krasevec N."/>
            <person name="Kuo A."/>
            <person name="Kusch H."/>
            <person name="LaButti K."/>
            <person name="Lagendijk E.L."/>
            <person name="Lapidus A."/>
            <person name="Levasseur A."/>
            <person name="Lindquist E."/>
            <person name="Lipzen A."/>
            <person name="Logrieco A.F."/>
            <person name="MacCabe A."/>
            <person name="Maekelae M.R."/>
            <person name="Malavazi I."/>
            <person name="Melin P."/>
            <person name="Meyer V."/>
            <person name="Mielnichuk N."/>
            <person name="Miskei M."/>
            <person name="Molnar A.P."/>
            <person name="Mule G."/>
            <person name="Ngan C.Y."/>
            <person name="Orejas M."/>
            <person name="Orosz E."/>
            <person name="Ouedraogo J.P."/>
            <person name="Overkamp K.M."/>
            <person name="Park H.-S."/>
            <person name="Perrone G."/>
            <person name="Piumi F."/>
            <person name="Punt P.J."/>
            <person name="Ram A.F."/>
            <person name="Ramon A."/>
            <person name="Rauscher S."/>
            <person name="Record E."/>
            <person name="Riano-Pachon D.M."/>
            <person name="Robert V."/>
            <person name="Roehrig J."/>
            <person name="Ruller R."/>
            <person name="Salamov A."/>
            <person name="Salih N.S."/>
            <person name="Samson R.A."/>
            <person name="Sandor E."/>
            <person name="Sanguinetti M."/>
            <person name="Schuetze T."/>
            <person name="Sepcic K."/>
            <person name="Shelest E."/>
            <person name="Sherlock G."/>
            <person name="Sophianopoulou V."/>
            <person name="Squina F.M."/>
            <person name="Sun H."/>
            <person name="Susca A."/>
            <person name="Todd R.B."/>
            <person name="Tsang A."/>
            <person name="Unkles S.E."/>
            <person name="van de Wiele N."/>
            <person name="van Rossen-Uffink D."/>
            <person name="Oliveira J.V."/>
            <person name="Vesth T.C."/>
            <person name="Visser J."/>
            <person name="Yu J.-H."/>
            <person name="Zhou M."/>
            <person name="Andersen M.R."/>
            <person name="Archer D.B."/>
            <person name="Baker S.E."/>
            <person name="Benoit I."/>
            <person name="Brakhage A.A."/>
            <person name="Braus G.H."/>
            <person name="Fischer R."/>
            <person name="Frisvad J.C."/>
            <person name="Goldman G.H."/>
            <person name="Houbraken J."/>
            <person name="Oakley B."/>
            <person name="Pocsi I."/>
            <person name="Scazzocchio C."/>
            <person name="Seiboth B."/>
            <person name="vanKuyk P.A."/>
            <person name="Wortman J."/>
            <person name="Dyer P.S."/>
            <person name="Grigoriev I.V."/>
        </authorList>
    </citation>
    <scope>NUCLEOTIDE SEQUENCE [LARGE SCALE GENOMIC DNA]</scope>
    <source>
        <strain evidence="5">CBS 583.65</strain>
    </source>
</reference>
<feature type="compositionally biased region" description="Basic and acidic residues" evidence="2">
    <location>
        <begin position="1"/>
        <end position="14"/>
    </location>
</feature>
<feature type="domain" description="C2H2-type" evidence="3">
    <location>
        <begin position="184"/>
        <end position="209"/>
    </location>
</feature>
<dbReference type="STRING" id="1036611.A0A1L9PE22"/>
<name>A0A1L9PE22_ASPVE</name>
<dbReference type="OrthoDB" id="2687452at2759"/>
<sequence>MDPQRPHEHDRDPPYTEYPLDPMTALFPNIYSSLCGDWTGGAGGPVLAEANTVQQAQFQHATTATASQSPVPKQQENFSDRRAETSVQQTLTGAPSLLDPLQERVDSAPNGANGDIANTHAQLHHAGLQANPRQPAFQASQTLSPSDSPRLQCRWEDCTRKTCFRREADLMRHIRTVHVSPNAYVCPERNCGRPFGRKDHLGQHRKRRH</sequence>
<dbReference type="RefSeq" id="XP_040665468.1">
    <property type="nucleotide sequence ID" value="XM_040816054.1"/>
</dbReference>
<evidence type="ECO:0000313" key="5">
    <source>
        <dbReference type="Proteomes" id="UP000184073"/>
    </source>
</evidence>
<dbReference type="PROSITE" id="PS50157">
    <property type="entry name" value="ZINC_FINGER_C2H2_2"/>
    <property type="match status" value="1"/>
</dbReference>
<evidence type="ECO:0000259" key="3">
    <source>
        <dbReference type="PROSITE" id="PS50157"/>
    </source>
</evidence>
<feature type="region of interest" description="Disordered" evidence="2">
    <location>
        <begin position="60"/>
        <end position="86"/>
    </location>
</feature>
<keyword evidence="1" id="KW-0863">Zinc-finger</keyword>
<feature type="region of interest" description="Disordered" evidence="2">
    <location>
        <begin position="1"/>
        <end position="20"/>
    </location>
</feature>
<accession>A0A1L9PE22</accession>
<feature type="compositionally biased region" description="Polar residues" evidence="2">
    <location>
        <begin position="67"/>
        <end position="77"/>
    </location>
</feature>
<keyword evidence="1" id="KW-0862">Zinc</keyword>
<dbReference type="VEuPathDB" id="FungiDB:ASPVEDRAFT_70037"/>
<dbReference type="Proteomes" id="UP000184073">
    <property type="component" value="Unassembled WGS sequence"/>
</dbReference>